<dbReference type="Gene3D" id="3.20.20.80">
    <property type="entry name" value="Glycosidases"/>
    <property type="match status" value="1"/>
</dbReference>
<dbReference type="InterPro" id="IPR017853">
    <property type="entry name" value="GH"/>
</dbReference>
<dbReference type="PANTHER" id="PTHR43730:SF1">
    <property type="entry name" value="BETA-MANNOSIDASE"/>
    <property type="match status" value="1"/>
</dbReference>
<dbReference type="FunFam" id="3.20.20.80:FF:000050">
    <property type="entry name" value="Beta-mannosidase B"/>
    <property type="match status" value="1"/>
</dbReference>
<name>A0A914CJ16_9BILA</name>
<dbReference type="InterPro" id="IPR050887">
    <property type="entry name" value="Beta-mannosidase_GH2"/>
</dbReference>
<dbReference type="AlphaFoldDB" id="A0A914CJ16"/>
<dbReference type="Proteomes" id="UP000887540">
    <property type="component" value="Unplaced"/>
</dbReference>
<keyword evidence="4" id="KW-0326">Glycosidase</keyword>
<evidence type="ECO:0000256" key="1">
    <source>
        <dbReference type="ARBA" id="ARBA00000829"/>
    </source>
</evidence>
<keyword evidence="3" id="KW-0378">Hydrolase</keyword>
<evidence type="ECO:0000313" key="5">
    <source>
        <dbReference type="Proteomes" id="UP000887540"/>
    </source>
</evidence>
<dbReference type="GO" id="GO:0006516">
    <property type="term" value="P:glycoprotein catabolic process"/>
    <property type="evidence" value="ECO:0007669"/>
    <property type="project" value="TreeGrafter"/>
</dbReference>
<accession>A0A914CJ16</accession>
<evidence type="ECO:0000313" key="6">
    <source>
        <dbReference type="WBParaSite" id="ACRNAN_scaffold10909.g6342.t1"/>
    </source>
</evidence>
<dbReference type="PANTHER" id="PTHR43730">
    <property type="entry name" value="BETA-MANNOSIDASE"/>
    <property type="match status" value="1"/>
</dbReference>
<comment type="catalytic activity">
    <reaction evidence="1">
        <text>Hydrolysis of terminal, non-reducing beta-D-mannose residues in beta-D-mannosides.</text>
        <dbReference type="EC" id="3.2.1.25"/>
    </reaction>
</comment>
<dbReference type="EC" id="3.2.1.25" evidence="2"/>
<organism evidence="5 6">
    <name type="scientific">Acrobeloides nanus</name>
    <dbReference type="NCBI Taxonomy" id="290746"/>
    <lineage>
        <taxon>Eukaryota</taxon>
        <taxon>Metazoa</taxon>
        <taxon>Ecdysozoa</taxon>
        <taxon>Nematoda</taxon>
        <taxon>Chromadorea</taxon>
        <taxon>Rhabditida</taxon>
        <taxon>Tylenchina</taxon>
        <taxon>Cephalobomorpha</taxon>
        <taxon>Cephaloboidea</taxon>
        <taxon>Cephalobidae</taxon>
        <taxon>Acrobeloides</taxon>
    </lineage>
</organism>
<sequence>MESMKQANINALRVWGGGLFEFDNFYEMADRYGILLWHDHMFACNVYPIDEDFLNSVRAEVASNVMRLRHHPSILAWAGNNENEAAIVEKWAMWQVENYTQEQQIYDYKILTINTTKPIIDSLDPSRPFLSSSPSNGIETDSNGGVSKFDPNNQFYGDVHFYNEDKNLWKVYTFPIPRCATEFGVQSVPLTNTMTRWVNSSEWTYGSKRMVMRQHHPGGLMNNLNMVFSHFEIPYECDGYNSSTLYNCSFVQTSKDFLNDFAYLSQIHQAIAMQTESEHYRRYRSFIDPDGRGNTMCALYWQLNDIWAAPTWSSIDFDQNWKVLHYYVRRFFAPIIVSLYFDEKNQLNVYVVNDFMNNSNINYSLKLDILTWKNGFTPIYSITKTINVINMGSVKVDGIQDDLNSKNITLNDNDEFVIQAILYDSSNQPQSPLAILLPNKMKQISNTDYGDATISNVTKIDNKTYKVTLSATKIVPVLCIARIIAVH</sequence>
<proteinExistence type="predicted"/>
<evidence type="ECO:0000256" key="4">
    <source>
        <dbReference type="ARBA" id="ARBA00023295"/>
    </source>
</evidence>
<reference evidence="6" key="1">
    <citation type="submission" date="2022-11" db="UniProtKB">
        <authorList>
            <consortium name="WormBaseParasite"/>
        </authorList>
    </citation>
    <scope>IDENTIFICATION</scope>
</reference>
<keyword evidence="5" id="KW-1185">Reference proteome</keyword>
<dbReference type="SUPFAM" id="SSF51445">
    <property type="entry name" value="(Trans)glycosidases"/>
    <property type="match status" value="1"/>
</dbReference>
<evidence type="ECO:0000256" key="2">
    <source>
        <dbReference type="ARBA" id="ARBA00012754"/>
    </source>
</evidence>
<dbReference type="WBParaSite" id="ACRNAN_scaffold10909.g6342.t1">
    <property type="protein sequence ID" value="ACRNAN_scaffold10909.g6342.t1"/>
    <property type="gene ID" value="ACRNAN_scaffold10909.g6342"/>
</dbReference>
<dbReference type="GO" id="GO:0004567">
    <property type="term" value="F:beta-mannosidase activity"/>
    <property type="evidence" value="ECO:0007669"/>
    <property type="project" value="UniProtKB-EC"/>
</dbReference>
<evidence type="ECO:0000256" key="3">
    <source>
        <dbReference type="ARBA" id="ARBA00022801"/>
    </source>
</evidence>
<protein>
    <recommendedName>
        <fullName evidence="2">beta-mannosidase</fullName>
        <ecNumber evidence="2">3.2.1.25</ecNumber>
    </recommendedName>
</protein>